<name>A0A0G4FB52_9ALVE</name>
<reference evidence="2" key="1">
    <citation type="submission" date="2014-11" db="EMBL/GenBank/DDBJ databases">
        <authorList>
            <person name="Otto D Thomas"/>
            <person name="Naeem Raeece"/>
        </authorList>
    </citation>
    <scope>NUCLEOTIDE SEQUENCE</scope>
</reference>
<feature type="compositionally biased region" description="Polar residues" evidence="1">
    <location>
        <begin position="490"/>
        <end position="509"/>
    </location>
</feature>
<evidence type="ECO:0000256" key="1">
    <source>
        <dbReference type="SAM" id="MobiDB-lite"/>
    </source>
</evidence>
<feature type="compositionally biased region" description="Basic and acidic residues" evidence="1">
    <location>
        <begin position="1012"/>
        <end position="1029"/>
    </location>
</feature>
<feature type="compositionally biased region" description="Basic and acidic residues" evidence="1">
    <location>
        <begin position="751"/>
        <end position="773"/>
    </location>
</feature>
<sequence length="1209" mass="127235">MDPYPISGHPMGRSNSGQRHDNRSMLVLLAELDRLRQENGNLRGLHRQMQQQQQHTQLGGAIPSYCGGAVEGRGPSAPGRGFADVPAVVGGNCAASAQKSWGGEGRAIRGSHEMNTSGLMAGEDRETGAERQCDFLDEKSRLRDRYPSVLNRHASSGRGPGQWRLGQYLEAGHAVAPASSAPGSSYRRGDGCDVSDILSMYTVSPSQMASDPSLSAVLSLSPRSYTAAGGLGVHQGSVLTRPNSSGASRVQSARNRVRVPPLSASSRSRETRGCVTERKERTTGGVVEGLDAEILQIEMQASAGERGHSSPPPPSHPSPLLPTQVGSSSRDQTDTVIPEGGYGRQVERNPIPFSGFAARGSTLSYEDPHSSSRAGSDRLPAASLAAGLPSSSSASASSSRSVSARGASLSFGHRGGGNRLQQTETHKAAMMKHQGAGGESVFASSDTAAEKEKGRSLHVPNAGGASSSVTVLRPKSGGGWREGVGMESGGTHTHAQSSVSGPQSAVRQSEGSRDSKSASLSFLPSDWQMRRGRSTTAESVAVSSSRYDLEAVREQPRGEGGGKRVENLSVGLTEEGYGLGASFCPSSSSSRPSCFRKEGGRGADEDVHLPSGIGSLKPSPSVGGVGREELDAAFLLPVQSQGGAAREKREERCEEVGESSESAWASFAVPFEGERLRPVSAGWGGKGGGGMCDARLKKREGGEEVKSLHRAQSCTAYTGLSGPSHYLEVPDDEAPIHAAHRVQIGNALSAWRREEEKDVNVKQHPRERERETGEVPSSWHAQICRWKGGSRSVSEFPPSVGVGGGGGGLSSVGDKREGRHEASSSSSGSLLPPSICQQHTRPSEEREKAGEESEHELSLDFPDELEGEGGTVEGRIVTYKRPRFVAATASKLPLAAENEAGRANGMARESEPRFGSSSSSCLNPPAAQSERSHKPGRTLSSSLPFSLDSVTKPLEAGLRSVMSVFDLFESEKQKKPPKRILRGRQADTPTLPGQPPSANTQPNGSCCARGDPAMKEDYRGDAPCRDRSSSRAVAARDVQTARGVSDVHKENKGLHSNSQDFPSGKGANGHPPSRQAPHSSQGVCLFASVPPSPDREIEREGPSNSSSASAASSSSARATAVGHCSTESGPAPGLVPAGVEGEGRIGQGASASSVARGFPVYVYRGYQQETPTEGTTQWQQQQLVRPRMQYGHQAVRTSVQGMNGHGWQG</sequence>
<feature type="compositionally biased region" description="Basic and acidic residues" evidence="1">
    <location>
        <begin position="595"/>
        <end position="608"/>
    </location>
</feature>
<feature type="compositionally biased region" description="Gly residues" evidence="1">
    <location>
        <begin position="476"/>
        <end position="488"/>
    </location>
</feature>
<gene>
    <name evidence="2" type="ORF">Cvel_16094</name>
</gene>
<feature type="region of interest" description="Disordered" evidence="1">
    <location>
        <begin position="968"/>
        <end position="1140"/>
    </location>
</feature>
<feature type="region of interest" description="Disordered" evidence="1">
    <location>
        <begin position="302"/>
        <end position="520"/>
    </location>
</feature>
<dbReference type="AlphaFoldDB" id="A0A0G4FB52"/>
<feature type="region of interest" description="Disordered" evidence="1">
    <location>
        <begin position="590"/>
        <end position="622"/>
    </location>
</feature>
<feature type="compositionally biased region" description="Low complexity" evidence="1">
    <location>
        <begin position="1103"/>
        <end position="1120"/>
    </location>
</feature>
<organism evidence="2">
    <name type="scientific">Chromera velia CCMP2878</name>
    <dbReference type="NCBI Taxonomy" id="1169474"/>
    <lineage>
        <taxon>Eukaryota</taxon>
        <taxon>Sar</taxon>
        <taxon>Alveolata</taxon>
        <taxon>Colpodellida</taxon>
        <taxon>Chromeraceae</taxon>
        <taxon>Chromera</taxon>
    </lineage>
</organism>
<feature type="compositionally biased region" description="Basic and acidic residues" evidence="1">
    <location>
        <begin position="267"/>
        <end position="278"/>
    </location>
</feature>
<dbReference type="EMBL" id="CDMZ01000248">
    <property type="protein sequence ID" value="CEM10103.1"/>
    <property type="molecule type" value="Genomic_DNA"/>
</dbReference>
<accession>A0A0G4FB52</accession>
<feature type="compositionally biased region" description="Basic and acidic residues" evidence="1">
    <location>
        <begin position="813"/>
        <end position="822"/>
    </location>
</feature>
<feature type="compositionally biased region" description="Gly residues" evidence="1">
    <location>
        <begin position="801"/>
        <end position="810"/>
    </location>
</feature>
<feature type="compositionally biased region" description="Basic and acidic residues" evidence="1">
    <location>
        <begin position="841"/>
        <end position="858"/>
    </location>
</feature>
<feature type="compositionally biased region" description="Low complexity" evidence="1">
    <location>
        <begin position="823"/>
        <end position="834"/>
    </location>
</feature>
<dbReference type="VEuPathDB" id="CryptoDB:Cvel_16094"/>
<feature type="compositionally biased region" description="Pro residues" evidence="1">
    <location>
        <begin position="310"/>
        <end position="320"/>
    </location>
</feature>
<proteinExistence type="predicted"/>
<feature type="region of interest" description="Disordered" evidence="1">
    <location>
        <begin position="891"/>
        <end position="948"/>
    </location>
</feature>
<protein>
    <submittedName>
        <fullName evidence="2">Uncharacterized protein</fullName>
    </submittedName>
</protein>
<feature type="compositionally biased region" description="Low complexity" evidence="1">
    <location>
        <begin position="379"/>
        <end position="410"/>
    </location>
</feature>
<feature type="compositionally biased region" description="Polar residues" evidence="1">
    <location>
        <begin position="237"/>
        <end position="254"/>
    </location>
</feature>
<feature type="region of interest" description="Disordered" evidence="1">
    <location>
        <begin position="749"/>
        <end position="878"/>
    </location>
</feature>
<evidence type="ECO:0000313" key="2">
    <source>
        <dbReference type="EMBL" id="CEM10103.1"/>
    </source>
</evidence>
<feature type="region of interest" description="Disordered" evidence="1">
    <location>
        <begin position="1"/>
        <end position="21"/>
    </location>
</feature>
<feature type="region of interest" description="Disordered" evidence="1">
    <location>
        <begin position="235"/>
        <end position="278"/>
    </location>
</feature>